<keyword evidence="2" id="KW-1185">Reference proteome</keyword>
<protein>
    <submittedName>
        <fullName evidence="1">Uncharacterized protein</fullName>
    </submittedName>
</protein>
<proteinExistence type="predicted"/>
<accession>A0ABV8H6N6</accession>
<dbReference type="Proteomes" id="UP001595793">
    <property type="component" value="Unassembled WGS sequence"/>
</dbReference>
<dbReference type="RefSeq" id="WP_290233738.1">
    <property type="nucleotide sequence ID" value="NZ_JAUFPZ010000002.1"/>
</dbReference>
<dbReference type="EMBL" id="JBHSAS010000006">
    <property type="protein sequence ID" value="MFC4027615.1"/>
    <property type="molecule type" value="Genomic_DNA"/>
</dbReference>
<reference evidence="2" key="1">
    <citation type="journal article" date="2019" name="Int. J. Syst. Evol. Microbiol.">
        <title>The Global Catalogue of Microorganisms (GCM) 10K type strain sequencing project: providing services to taxonomists for standard genome sequencing and annotation.</title>
        <authorList>
            <consortium name="The Broad Institute Genomics Platform"/>
            <consortium name="The Broad Institute Genome Sequencing Center for Infectious Disease"/>
            <person name="Wu L."/>
            <person name="Ma J."/>
        </authorList>
    </citation>
    <scope>NUCLEOTIDE SEQUENCE [LARGE SCALE GENOMIC DNA]</scope>
    <source>
        <strain evidence="2">CECT 9128</strain>
    </source>
</reference>
<organism evidence="1 2">
    <name type="scientific">Zunongwangia endophytica</name>
    <dbReference type="NCBI Taxonomy" id="1808945"/>
    <lineage>
        <taxon>Bacteria</taxon>
        <taxon>Pseudomonadati</taxon>
        <taxon>Bacteroidota</taxon>
        <taxon>Flavobacteriia</taxon>
        <taxon>Flavobacteriales</taxon>
        <taxon>Flavobacteriaceae</taxon>
        <taxon>Zunongwangia</taxon>
    </lineage>
</organism>
<comment type="caution">
    <text evidence="1">The sequence shown here is derived from an EMBL/GenBank/DDBJ whole genome shotgun (WGS) entry which is preliminary data.</text>
</comment>
<evidence type="ECO:0000313" key="2">
    <source>
        <dbReference type="Proteomes" id="UP001595793"/>
    </source>
</evidence>
<sequence length="101" mass="12328">MYHLVFRHFSVLEQFISEFNESKSLLSSASDKKERSKAEYKMDLVIFNFEIYTSKFPEIYNFFLGKINDEFKRREEWDRLRSKDNFVPYLSRLMNSFQVEA</sequence>
<name>A0ABV8H6N6_9FLAO</name>
<evidence type="ECO:0000313" key="1">
    <source>
        <dbReference type="EMBL" id="MFC4027615.1"/>
    </source>
</evidence>
<gene>
    <name evidence="1" type="ORF">ACFOS1_09400</name>
</gene>